<reference evidence="2 3" key="1">
    <citation type="journal article" date="2019" name="Int. J. Syst. Evol. Microbiol.">
        <title>The Global Catalogue of Microorganisms (GCM) 10K type strain sequencing project: providing services to taxonomists for standard genome sequencing and annotation.</title>
        <authorList>
            <consortium name="The Broad Institute Genomics Platform"/>
            <consortium name="The Broad Institute Genome Sequencing Center for Infectious Disease"/>
            <person name="Wu L."/>
            <person name="Ma J."/>
        </authorList>
    </citation>
    <scope>NUCLEOTIDE SEQUENCE [LARGE SCALE GENOMIC DNA]</scope>
    <source>
        <strain evidence="2 3">DT72</strain>
    </source>
</reference>
<protein>
    <recommendedName>
        <fullName evidence="4">Carboxypeptidase regulatory-like domain-containing protein</fullName>
    </recommendedName>
</protein>
<evidence type="ECO:0000313" key="3">
    <source>
        <dbReference type="Proteomes" id="UP001596407"/>
    </source>
</evidence>
<dbReference type="Proteomes" id="UP001596407">
    <property type="component" value="Unassembled WGS sequence"/>
</dbReference>
<dbReference type="PROSITE" id="PS51318">
    <property type="entry name" value="TAT"/>
    <property type="match status" value="1"/>
</dbReference>
<feature type="compositionally biased region" description="Basic and acidic residues" evidence="1">
    <location>
        <begin position="285"/>
        <end position="298"/>
    </location>
</feature>
<feature type="region of interest" description="Disordered" evidence="1">
    <location>
        <begin position="227"/>
        <end position="302"/>
    </location>
</feature>
<evidence type="ECO:0000313" key="2">
    <source>
        <dbReference type="EMBL" id="MFC7078784.1"/>
    </source>
</evidence>
<sequence length="339" mass="36030">MQNSPTRRGFLRASAAGTVVSGALVGGSRSVAAETVTLSGTVTAESGADLRRDEIDASGRDAFKETRIDADGNFEVEVPASGEYKLGYYNDASNIESGDTRNGSPHIFNLGKQYVGTDPVDIGVVTLPRAYPVDLRVLKPSGEPLMGARTDYRHSGWGASGRLLALNTEGYTVIDGATHTGLEFAEHVTAEVKPPAGDEYDDGTYKHTVTVDRPTELTVTIGADGAKWQVERGERGTTETTTDSGTTATTTRERTTRETTSRRTTPPGTAQTTREVPVNATTRRGTREGNESSAKSERGFFSNGTGTSDLEMLNDPFVLTVGGFVLSAAGIAHQLVRGY</sequence>
<comment type="caution">
    <text evidence="2">The sequence shown here is derived from an EMBL/GenBank/DDBJ whole genome shotgun (WGS) entry which is preliminary data.</text>
</comment>
<feature type="compositionally biased region" description="Low complexity" evidence="1">
    <location>
        <begin position="238"/>
        <end position="250"/>
    </location>
</feature>
<dbReference type="InterPro" id="IPR006311">
    <property type="entry name" value="TAT_signal"/>
</dbReference>
<dbReference type="GeneID" id="79305211"/>
<proteinExistence type="predicted"/>
<dbReference type="RefSeq" id="WP_276282457.1">
    <property type="nucleotide sequence ID" value="NZ_CP119810.1"/>
</dbReference>
<dbReference type="EMBL" id="JBHSZH010000001">
    <property type="protein sequence ID" value="MFC7078784.1"/>
    <property type="molecule type" value="Genomic_DNA"/>
</dbReference>
<dbReference type="AlphaFoldDB" id="A0ABD5WE69"/>
<keyword evidence="3" id="KW-1185">Reference proteome</keyword>
<feature type="compositionally biased region" description="Polar residues" evidence="1">
    <location>
        <begin position="271"/>
        <end position="283"/>
    </location>
</feature>
<evidence type="ECO:0000256" key="1">
    <source>
        <dbReference type="SAM" id="MobiDB-lite"/>
    </source>
</evidence>
<feature type="compositionally biased region" description="Basic and acidic residues" evidence="1">
    <location>
        <begin position="251"/>
        <end position="261"/>
    </location>
</feature>
<gene>
    <name evidence="2" type="ORF">ACFQJ6_00215</name>
</gene>
<organism evidence="2 3">
    <name type="scientific">Halorussus caseinilyticus</name>
    <dbReference type="NCBI Taxonomy" id="3034025"/>
    <lineage>
        <taxon>Archaea</taxon>
        <taxon>Methanobacteriati</taxon>
        <taxon>Methanobacteriota</taxon>
        <taxon>Stenosarchaea group</taxon>
        <taxon>Halobacteria</taxon>
        <taxon>Halobacteriales</taxon>
        <taxon>Haladaptataceae</taxon>
        <taxon>Halorussus</taxon>
    </lineage>
</organism>
<evidence type="ECO:0008006" key="4">
    <source>
        <dbReference type="Google" id="ProtNLM"/>
    </source>
</evidence>
<name>A0ABD5WE69_9EURY</name>
<accession>A0ABD5WE69</accession>